<evidence type="ECO:0000256" key="1">
    <source>
        <dbReference type="SAM" id="MobiDB-lite"/>
    </source>
</evidence>
<feature type="signal peptide" evidence="2">
    <location>
        <begin position="1"/>
        <end position="25"/>
    </location>
</feature>
<protein>
    <submittedName>
        <fullName evidence="3">Uncharacterized protein</fullName>
    </submittedName>
</protein>
<feature type="chain" id="PRO_5034819013" evidence="2">
    <location>
        <begin position="26"/>
        <end position="87"/>
    </location>
</feature>
<feature type="region of interest" description="Disordered" evidence="1">
    <location>
        <begin position="26"/>
        <end position="87"/>
    </location>
</feature>
<dbReference type="Proteomes" id="UP000645865">
    <property type="component" value="Unassembled WGS sequence"/>
</dbReference>
<reference evidence="3" key="1">
    <citation type="submission" date="2020-12" db="EMBL/GenBank/DDBJ databases">
        <title>Comparative genomic insights into the epidemiology and virulence of plant pathogenic Pseudomonads from Turkey.</title>
        <authorList>
            <person name="Dillon M."/>
            <person name="Ruiz-Bedoya T."/>
            <person name="Bendalovic-Torma C."/>
            <person name="Guttman K.M."/>
            <person name="Kwak H."/>
            <person name="Middleton M.A."/>
            <person name="Wang P.W."/>
            <person name="Horuz S."/>
            <person name="Aysan Y."/>
            <person name="Guttman D.S."/>
        </authorList>
    </citation>
    <scope>NUCLEOTIDE SEQUENCE</scope>
    <source>
        <strain evidence="3">S5_IA_3a</strain>
    </source>
</reference>
<dbReference type="EMBL" id="JAEILH010000007">
    <property type="protein sequence ID" value="MBI6622895.1"/>
    <property type="molecule type" value="Genomic_DNA"/>
</dbReference>
<feature type="compositionally biased region" description="Basic and acidic residues" evidence="1">
    <location>
        <begin position="75"/>
        <end position="87"/>
    </location>
</feature>
<dbReference type="AlphaFoldDB" id="A0A8I1JBM7"/>
<evidence type="ECO:0000313" key="3">
    <source>
        <dbReference type="EMBL" id="MBI6622895.1"/>
    </source>
</evidence>
<feature type="compositionally biased region" description="Low complexity" evidence="1">
    <location>
        <begin position="44"/>
        <end position="65"/>
    </location>
</feature>
<evidence type="ECO:0000313" key="4">
    <source>
        <dbReference type="Proteomes" id="UP000645865"/>
    </source>
</evidence>
<accession>A0A8I1JBM7</accession>
<proteinExistence type="predicted"/>
<name>A0A8I1JBM7_9PSED</name>
<evidence type="ECO:0000256" key="2">
    <source>
        <dbReference type="SAM" id="SignalP"/>
    </source>
</evidence>
<dbReference type="RefSeq" id="WP_082238678.1">
    <property type="nucleotide sequence ID" value="NZ_JAAQXE010000007.1"/>
</dbReference>
<organism evidence="3 4">
    <name type="scientific">Pseudomonas rhodesiae</name>
    <dbReference type="NCBI Taxonomy" id="76760"/>
    <lineage>
        <taxon>Bacteria</taxon>
        <taxon>Pseudomonadati</taxon>
        <taxon>Pseudomonadota</taxon>
        <taxon>Gammaproteobacteria</taxon>
        <taxon>Pseudomonadales</taxon>
        <taxon>Pseudomonadaceae</taxon>
        <taxon>Pseudomonas</taxon>
    </lineage>
</organism>
<keyword evidence="2" id="KW-0732">Signal</keyword>
<gene>
    <name evidence="3" type="ORF">YA0853_04340</name>
</gene>
<sequence>MKTTTSRRIVLTACLTALLAGPVFAAFGDNSGAAGSALPPGTYPSSPSDSSQKSDNSTQKQQPAKKAPRPKPAKPSKERKDTPRSGS</sequence>
<comment type="caution">
    <text evidence="3">The sequence shown here is derived from an EMBL/GenBank/DDBJ whole genome shotgun (WGS) entry which is preliminary data.</text>
</comment>